<dbReference type="Gene3D" id="3.30.565.10">
    <property type="entry name" value="Histidine kinase-like ATPase, C-terminal domain"/>
    <property type="match status" value="1"/>
</dbReference>
<dbReference type="GO" id="GO:0051082">
    <property type="term" value="F:unfolded protein binding"/>
    <property type="evidence" value="ECO:0007669"/>
    <property type="project" value="InterPro"/>
</dbReference>
<dbReference type="CDD" id="cd16927">
    <property type="entry name" value="HATPase_Hsp90-like"/>
    <property type="match status" value="1"/>
</dbReference>
<dbReference type="Proteomes" id="UP000192639">
    <property type="component" value="Unassembled WGS sequence"/>
</dbReference>
<dbReference type="InterPro" id="IPR020575">
    <property type="entry name" value="Hsp90_N"/>
</dbReference>
<protein>
    <submittedName>
        <fullName evidence="6">HSP82</fullName>
    </submittedName>
</protein>
<feature type="binding site" evidence="5">
    <location>
        <begin position="111"/>
        <end position="112"/>
    </location>
    <ligand>
        <name>ATP</name>
        <dbReference type="ChEBI" id="CHEBI:30616"/>
    </ligand>
</feature>
<feature type="binding site" evidence="5">
    <location>
        <begin position="133"/>
        <end position="138"/>
    </location>
    <ligand>
        <name>ATP</name>
        <dbReference type="ChEBI" id="CHEBI:30616"/>
    </ligand>
</feature>
<evidence type="ECO:0000256" key="4">
    <source>
        <dbReference type="ARBA" id="ARBA00023186"/>
    </source>
</evidence>
<dbReference type="PIRSF" id="PIRSF002583">
    <property type="entry name" value="Hsp90"/>
    <property type="match status" value="1"/>
</dbReference>
<dbReference type="Pfam" id="PF13589">
    <property type="entry name" value="HATPase_c_3"/>
    <property type="match status" value="1"/>
</dbReference>
<dbReference type="GO" id="GO:0016887">
    <property type="term" value="F:ATP hydrolysis activity"/>
    <property type="evidence" value="ECO:0007669"/>
    <property type="project" value="InterPro"/>
</dbReference>
<feature type="binding site" evidence="5">
    <location>
        <position position="369"/>
    </location>
    <ligand>
        <name>ATP</name>
        <dbReference type="ChEBI" id="CHEBI:30616"/>
    </ligand>
</feature>
<dbReference type="EMBL" id="LWDP01000049">
    <property type="protein sequence ID" value="ORD93773.1"/>
    <property type="molecule type" value="Genomic_DNA"/>
</dbReference>
<dbReference type="InterPro" id="IPR036890">
    <property type="entry name" value="HATPase_C_sf"/>
</dbReference>
<dbReference type="Gene3D" id="3.40.50.11260">
    <property type="match status" value="1"/>
</dbReference>
<dbReference type="AlphaFoldDB" id="A0A1Y1S6H9"/>
<dbReference type="SUPFAM" id="SSF54211">
    <property type="entry name" value="Ribosomal protein S5 domain 2-like"/>
    <property type="match status" value="1"/>
</dbReference>
<dbReference type="SUPFAM" id="SSF110942">
    <property type="entry name" value="HSP90 C-terminal domain"/>
    <property type="match status" value="1"/>
</dbReference>
<evidence type="ECO:0000313" key="7">
    <source>
        <dbReference type="Proteomes" id="UP000192639"/>
    </source>
</evidence>
<comment type="caution">
    <text evidence="6">The sequence shown here is derived from an EMBL/GenBank/DDBJ whole genome shotgun (WGS) entry which is preliminary data.</text>
</comment>
<feature type="binding site" evidence="5">
    <location>
        <position position="42"/>
    </location>
    <ligand>
        <name>ATP</name>
        <dbReference type="ChEBI" id="CHEBI:30616"/>
    </ligand>
</feature>
<dbReference type="InterPro" id="IPR001404">
    <property type="entry name" value="Hsp90_fam"/>
</dbReference>
<dbReference type="NCBIfam" id="NF003555">
    <property type="entry name" value="PRK05218.1"/>
    <property type="match status" value="1"/>
</dbReference>
<dbReference type="PRINTS" id="PR00775">
    <property type="entry name" value="HEATSHOCK90"/>
</dbReference>
<accession>A0A1Y1S6H9</accession>
<comment type="similarity">
    <text evidence="1">Belongs to the heat shock protein 90 family.</text>
</comment>
<dbReference type="Pfam" id="PF00183">
    <property type="entry name" value="HSP90"/>
    <property type="match status" value="1"/>
</dbReference>
<feature type="binding site" evidence="5">
    <location>
        <position position="184"/>
    </location>
    <ligand>
        <name>ATP</name>
        <dbReference type="ChEBI" id="CHEBI:30616"/>
    </ligand>
</feature>
<evidence type="ECO:0000313" key="6">
    <source>
        <dbReference type="EMBL" id="ORD93773.1"/>
    </source>
</evidence>
<keyword evidence="3 5" id="KW-0067">ATP-binding</keyword>
<dbReference type="InterPro" id="IPR037196">
    <property type="entry name" value="HSP90_C"/>
</dbReference>
<dbReference type="GO" id="GO:0140662">
    <property type="term" value="F:ATP-dependent protein folding chaperone"/>
    <property type="evidence" value="ECO:0007669"/>
    <property type="project" value="InterPro"/>
</dbReference>
<organism evidence="6 7">
    <name type="scientific">Enterospora canceri</name>
    <dbReference type="NCBI Taxonomy" id="1081671"/>
    <lineage>
        <taxon>Eukaryota</taxon>
        <taxon>Fungi</taxon>
        <taxon>Fungi incertae sedis</taxon>
        <taxon>Microsporidia</taxon>
        <taxon>Enterocytozoonidae</taxon>
        <taxon>Enterospora</taxon>
    </lineage>
</organism>
<feature type="binding site" evidence="5">
    <location>
        <position position="46"/>
    </location>
    <ligand>
        <name>ATP</name>
        <dbReference type="ChEBI" id="CHEBI:30616"/>
    </ligand>
</feature>
<dbReference type="PANTHER" id="PTHR11528">
    <property type="entry name" value="HEAT SHOCK PROTEIN 90 FAMILY MEMBER"/>
    <property type="match status" value="1"/>
</dbReference>
<dbReference type="OrthoDB" id="28737at2759"/>
<reference evidence="6 7" key="1">
    <citation type="journal article" date="2017" name="Environ. Microbiol.">
        <title>Decay of the glycolytic pathway and adaptation to intranuclear parasitism within Enterocytozoonidae microsporidia.</title>
        <authorList>
            <person name="Wiredu Boakye D."/>
            <person name="Jaroenlak P."/>
            <person name="Prachumwat A."/>
            <person name="Williams T.A."/>
            <person name="Bateman K.S."/>
            <person name="Itsathitphaisarn O."/>
            <person name="Sritunyalucksana K."/>
            <person name="Paszkiewicz K.H."/>
            <person name="Moore K.A."/>
            <person name="Stentiford G.D."/>
            <person name="Williams B.A."/>
        </authorList>
    </citation>
    <scope>NUCLEOTIDE SEQUENCE [LARGE SCALE GENOMIC DNA]</scope>
    <source>
        <strain evidence="6 7">GB1</strain>
    </source>
</reference>
<gene>
    <name evidence="6" type="primary">HSP82</name>
    <name evidence="6" type="ORF">ECANGB1_1569</name>
</gene>
<proteinExistence type="inferred from homology"/>
<evidence type="ECO:0000256" key="2">
    <source>
        <dbReference type="ARBA" id="ARBA00022741"/>
    </source>
</evidence>
<keyword evidence="7" id="KW-1185">Reference proteome</keyword>
<dbReference type="InterPro" id="IPR020568">
    <property type="entry name" value="Ribosomal_Su5_D2-typ_SF"/>
</dbReference>
<evidence type="ECO:0000256" key="1">
    <source>
        <dbReference type="ARBA" id="ARBA00008239"/>
    </source>
</evidence>
<feature type="binding site" evidence="5">
    <location>
        <position position="91"/>
    </location>
    <ligand>
        <name>ATP</name>
        <dbReference type="ChEBI" id="CHEBI:30616"/>
    </ligand>
</feature>
<dbReference type="Gene3D" id="3.30.230.80">
    <property type="match status" value="1"/>
</dbReference>
<name>A0A1Y1S6H9_9MICR</name>
<keyword evidence="2 5" id="KW-0547">Nucleotide-binding</keyword>
<evidence type="ECO:0000256" key="3">
    <source>
        <dbReference type="ARBA" id="ARBA00022840"/>
    </source>
</evidence>
<dbReference type="SUPFAM" id="SSF55874">
    <property type="entry name" value="ATPase domain of HSP90 chaperone/DNA topoisomerase II/histidine kinase"/>
    <property type="match status" value="1"/>
</dbReference>
<sequence>MSEAIRNENKKPEKHEFGVEVPQLMSMFINSVYSSKDLFLREAVSNASDACKKLFDSKAQFDKEGYETVAYNALKIEIVPDKDNRTLVIRDNGIGMTKDDLRNYLGSIAASGTALFREMQNKAGAQVDDLIGQFGLGFYSLFLVAQRVDVVTKSPRDSAYVWSSDGSSGYTIEECDSFDGKHGTAIYLRLKDGEDEFLDSNRLIELVKKHSMYIRYPIAVECEKKPEKKEKENGDVEEVEEVKDKVDEIKEKEMKIANSDVEVWNKKISDIPEEDLKKFYKQISGDYDDYLAAESFHLEGIVGVKVLLFIPKRQRMNFFQKQDEKARNIQIYNSSVFITDVLPRDVVPEWMGFVVGAVSSSDFSLNISREFLQGKTALKILRTRLPKCIATMIKNLSQENFDKFVVEFSRNLKLAVKDTTDQVQTSFAQFLRYPTNQNPSEKISLNEYCNRIGKEEKQILVQTALTQKEAETSIYLDGFKDRTVLLMGDPFDEIMLQGYRSHNGLEFQNIAKEGVLGEDGTETKAEEFDGYADFSKEIVRILEKQVEKVIVSKRFKGVPASILITKYGYTPTMETILKANSSTEHNMMLQMLDGQKKIVEINPENRFIQKIKGEFDKKNATKVEEYVRFLWQSTAIGCGFPVEDKNGFIRTMYELME</sequence>
<dbReference type="VEuPathDB" id="MicrosporidiaDB:ECANGB1_1569"/>
<dbReference type="Gene3D" id="1.20.120.790">
    <property type="entry name" value="Heat shock protein 90, C-terminal domain"/>
    <property type="match status" value="1"/>
</dbReference>
<keyword evidence="4" id="KW-0143">Chaperone</keyword>
<dbReference type="GO" id="GO:0005524">
    <property type="term" value="F:ATP binding"/>
    <property type="evidence" value="ECO:0007669"/>
    <property type="project" value="UniProtKB-KW"/>
</dbReference>
<feature type="binding site" evidence="5">
    <location>
        <position position="96"/>
    </location>
    <ligand>
        <name>ATP</name>
        <dbReference type="ChEBI" id="CHEBI:30616"/>
    </ligand>
</feature>
<evidence type="ECO:0000256" key="5">
    <source>
        <dbReference type="PIRSR" id="PIRSR002583-1"/>
    </source>
</evidence>